<dbReference type="Gene3D" id="3.30.70.20">
    <property type="match status" value="2"/>
</dbReference>
<dbReference type="PROSITE" id="PS00198">
    <property type="entry name" value="4FE4S_FER_1"/>
    <property type="match status" value="2"/>
</dbReference>
<evidence type="ECO:0000256" key="3">
    <source>
        <dbReference type="ARBA" id="ARBA00023004"/>
    </source>
</evidence>
<dbReference type="PANTHER" id="PTHR43687:SF1">
    <property type="entry name" value="FERREDOXIN III"/>
    <property type="match status" value="1"/>
</dbReference>
<dbReference type="PANTHER" id="PTHR43687">
    <property type="entry name" value="ADENYLYLSULFATE REDUCTASE, BETA SUBUNIT"/>
    <property type="match status" value="1"/>
</dbReference>
<proteinExistence type="predicted"/>
<protein>
    <submittedName>
        <fullName evidence="6">4Fe-4S ferredoxin</fullName>
    </submittedName>
</protein>
<dbReference type="OrthoDB" id="9810688at2"/>
<evidence type="ECO:0000259" key="5">
    <source>
        <dbReference type="PROSITE" id="PS51379"/>
    </source>
</evidence>
<dbReference type="GO" id="GO:0051539">
    <property type="term" value="F:4 iron, 4 sulfur cluster binding"/>
    <property type="evidence" value="ECO:0007669"/>
    <property type="project" value="UniProtKB-KW"/>
</dbReference>
<dbReference type="InterPro" id="IPR017900">
    <property type="entry name" value="4Fe4S_Fe_S_CS"/>
</dbReference>
<dbReference type="InterPro" id="IPR017896">
    <property type="entry name" value="4Fe4S_Fe-S-bd"/>
</dbReference>
<comment type="caution">
    <text evidence="6">The sequence shown here is derived from an EMBL/GenBank/DDBJ whole genome shotgun (WGS) entry which is preliminary data.</text>
</comment>
<evidence type="ECO:0000256" key="1">
    <source>
        <dbReference type="ARBA" id="ARBA00022485"/>
    </source>
</evidence>
<keyword evidence="4" id="KW-0411">Iron-sulfur</keyword>
<keyword evidence="2" id="KW-0479">Metal-binding</keyword>
<sequence length="78" mass="8308">MTRAPALPVIDTDRCTGCGHCVGACPPHVLWLETDRPNGWGRKRAVLHDAPGCTGCAKCYAACPFDVIRMVRASDAAP</sequence>
<dbReference type="SUPFAM" id="SSF54862">
    <property type="entry name" value="4Fe-4S ferredoxins"/>
    <property type="match status" value="1"/>
</dbReference>
<name>A0A2P6AQG7_9GAMM</name>
<dbReference type="InterPro" id="IPR050572">
    <property type="entry name" value="Fe-S_Ferredoxin"/>
</dbReference>
<evidence type="ECO:0000256" key="4">
    <source>
        <dbReference type="ARBA" id="ARBA00023014"/>
    </source>
</evidence>
<reference evidence="7" key="1">
    <citation type="submission" date="2018-02" db="EMBL/GenBank/DDBJ databases">
        <title>Genome sequencing of Solimonas sp. HR-BB.</title>
        <authorList>
            <person name="Lee Y."/>
            <person name="Jeon C.O."/>
        </authorList>
    </citation>
    <scope>NUCLEOTIDE SEQUENCE [LARGE SCALE GENOMIC DNA]</scope>
    <source>
        <strain evidence="7">HR-E</strain>
    </source>
</reference>
<dbReference type="Proteomes" id="UP000243900">
    <property type="component" value="Unassembled WGS sequence"/>
</dbReference>
<evidence type="ECO:0000256" key="2">
    <source>
        <dbReference type="ARBA" id="ARBA00022723"/>
    </source>
</evidence>
<feature type="domain" description="4Fe-4S ferredoxin-type" evidence="5">
    <location>
        <begin position="6"/>
        <end position="35"/>
    </location>
</feature>
<organism evidence="6 7">
    <name type="scientific">Amnimonas aquatica</name>
    <dbReference type="NCBI Taxonomy" id="2094561"/>
    <lineage>
        <taxon>Bacteria</taxon>
        <taxon>Pseudomonadati</taxon>
        <taxon>Pseudomonadota</taxon>
        <taxon>Gammaproteobacteria</taxon>
        <taxon>Moraxellales</taxon>
        <taxon>Moraxellaceae</taxon>
        <taxon>Amnimonas</taxon>
    </lineage>
</organism>
<dbReference type="AlphaFoldDB" id="A0A2P6AQG7"/>
<dbReference type="GO" id="GO:0046872">
    <property type="term" value="F:metal ion binding"/>
    <property type="evidence" value="ECO:0007669"/>
    <property type="project" value="UniProtKB-KW"/>
</dbReference>
<evidence type="ECO:0000313" key="7">
    <source>
        <dbReference type="Proteomes" id="UP000243900"/>
    </source>
</evidence>
<keyword evidence="7" id="KW-1185">Reference proteome</keyword>
<feature type="domain" description="4Fe-4S ferredoxin-type" evidence="5">
    <location>
        <begin position="44"/>
        <end position="73"/>
    </location>
</feature>
<dbReference type="EMBL" id="PTQZ01000304">
    <property type="protein sequence ID" value="PQA31201.1"/>
    <property type="molecule type" value="Genomic_DNA"/>
</dbReference>
<dbReference type="PROSITE" id="PS51379">
    <property type="entry name" value="4FE4S_FER_2"/>
    <property type="match status" value="2"/>
</dbReference>
<keyword evidence="1" id="KW-0004">4Fe-4S</keyword>
<evidence type="ECO:0000313" key="6">
    <source>
        <dbReference type="EMBL" id="PQA31201.1"/>
    </source>
</evidence>
<keyword evidence="3" id="KW-0408">Iron</keyword>
<accession>A0A2P6AQG7</accession>
<gene>
    <name evidence="6" type="ORF">C5O18_09365</name>
</gene>
<feature type="non-terminal residue" evidence="6">
    <location>
        <position position="78"/>
    </location>
</feature>
<dbReference type="Pfam" id="PF13237">
    <property type="entry name" value="Fer4_10"/>
    <property type="match status" value="1"/>
</dbReference>
<dbReference type="RefSeq" id="WP_105193361.1">
    <property type="nucleotide sequence ID" value="NZ_PTQZ01000304.1"/>
</dbReference>